<dbReference type="GeneID" id="113690714"/>
<feature type="compositionally biased region" description="Acidic residues" evidence="1">
    <location>
        <begin position="542"/>
        <end position="552"/>
    </location>
</feature>
<reference evidence="3" key="2">
    <citation type="submission" date="2025-08" db="UniProtKB">
        <authorList>
            <consortium name="RefSeq"/>
        </authorList>
    </citation>
    <scope>IDENTIFICATION</scope>
    <source>
        <tissue evidence="3">Leaves</tissue>
    </source>
</reference>
<keyword evidence="2" id="KW-1185">Reference proteome</keyword>
<name>A0A6P6SFC0_COFAR</name>
<feature type="compositionally biased region" description="Basic and acidic residues" evidence="1">
    <location>
        <begin position="519"/>
        <end position="537"/>
    </location>
</feature>
<feature type="compositionally biased region" description="Acidic residues" evidence="1">
    <location>
        <begin position="460"/>
        <end position="469"/>
    </location>
</feature>
<reference evidence="2" key="1">
    <citation type="journal article" date="2025" name="Foods">
        <title>Unveiling the Microbial Signatures of Arabica Coffee Cherries: Insights into Ripeness Specific Diversity, Functional Traits, and Implications for Quality and Safety.</title>
        <authorList>
            <consortium name="RefSeq"/>
            <person name="Tenea G.N."/>
            <person name="Cifuentes V."/>
            <person name="Reyes P."/>
            <person name="Cevallos-Vallejos M."/>
        </authorList>
    </citation>
    <scope>NUCLEOTIDE SEQUENCE [LARGE SCALE GENOMIC DNA]</scope>
</reference>
<feature type="region of interest" description="Disordered" evidence="1">
    <location>
        <begin position="349"/>
        <end position="373"/>
    </location>
</feature>
<dbReference type="Proteomes" id="UP001652660">
    <property type="component" value="Chromosome 5c"/>
</dbReference>
<dbReference type="RefSeq" id="XP_027064514.2">
    <property type="nucleotide sequence ID" value="XM_027208713.2"/>
</dbReference>
<feature type="region of interest" description="Disordered" evidence="1">
    <location>
        <begin position="422"/>
        <end position="664"/>
    </location>
</feature>
<feature type="compositionally biased region" description="Basic residues" evidence="1">
    <location>
        <begin position="111"/>
        <end position="122"/>
    </location>
</feature>
<feature type="compositionally biased region" description="Pro residues" evidence="1">
    <location>
        <begin position="730"/>
        <end position="745"/>
    </location>
</feature>
<accession>A0A6P6SFC0</accession>
<feature type="compositionally biased region" description="Acidic residues" evidence="1">
    <location>
        <begin position="358"/>
        <end position="367"/>
    </location>
</feature>
<organism evidence="2 3">
    <name type="scientific">Coffea arabica</name>
    <name type="common">Arabian coffee</name>
    <dbReference type="NCBI Taxonomy" id="13443"/>
    <lineage>
        <taxon>Eukaryota</taxon>
        <taxon>Viridiplantae</taxon>
        <taxon>Streptophyta</taxon>
        <taxon>Embryophyta</taxon>
        <taxon>Tracheophyta</taxon>
        <taxon>Spermatophyta</taxon>
        <taxon>Magnoliopsida</taxon>
        <taxon>eudicotyledons</taxon>
        <taxon>Gunneridae</taxon>
        <taxon>Pentapetalae</taxon>
        <taxon>asterids</taxon>
        <taxon>lamiids</taxon>
        <taxon>Gentianales</taxon>
        <taxon>Rubiaceae</taxon>
        <taxon>Ixoroideae</taxon>
        <taxon>Gardenieae complex</taxon>
        <taxon>Bertiereae - Coffeeae clade</taxon>
        <taxon>Coffeeae</taxon>
        <taxon>Coffea</taxon>
    </lineage>
</organism>
<evidence type="ECO:0000313" key="3">
    <source>
        <dbReference type="RefSeq" id="XP_027064514.2"/>
    </source>
</evidence>
<feature type="compositionally biased region" description="Acidic residues" evidence="1">
    <location>
        <begin position="624"/>
        <end position="633"/>
    </location>
</feature>
<dbReference type="PANTHER" id="PTHR33448">
    <property type="entry name" value="CHLOROPLAST PROTEIN HCF243-RELATED"/>
    <property type="match status" value="1"/>
</dbReference>
<evidence type="ECO:0000256" key="1">
    <source>
        <dbReference type="SAM" id="MobiDB-lite"/>
    </source>
</evidence>
<feature type="region of interest" description="Disordered" evidence="1">
    <location>
        <begin position="221"/>
        <end position="241"/>
    </location>
</feature>
<feature type="compositionally biased region" description="Low complexity" evidence="1">
    <location>
        <begin position="746"/>
        <end position="757"/>
    </location>
</feature>
<sequence length="840" mass="92926">MELDRPHHRTTPGTASTSSELFVCFTSRLSASSSMKIAKSILSPGRARDPPISLPTSLSRRLRTNGSIKGGQASPMFPTGGKKRGCAFENPEPSSPKVTCIGQVRVKTKKKVKQTRSLSRRRSAGEASFRKVEQLSNDDLKISGEELGACNRTQQQQRYAPPANSSSHFQQQECLPQRNQRWVHLPVTICEGLRAFGAEFSCLFPCRSSCFSTNDREKEEKAGNIGQGGHGEEGNNGNDNSGQSSCGAVFARWFVALQDCEGGKSREIELVVGGGDEEVGTEARERTSMRSSRRHVFEDIEFKEEMIAVKGEEEEEKARVSICVPPKNALLLMRCRSDPMKVATLANRFWESPAPKDDENEAEEENGEGNGELVEVPAQDLEIVNEEAKIEVEVRDEVVEQLVSAESNEEAEEELEKEAILANDMQEFVQEDVEDEKPGKHSSKGLEVSKGKMQILIVSEEADEEEEVETGLHSFEDDLLDEEMAENMQRNLIQGQAVEEEKEEQSMPISRDSLSSEESSDRQEEGSEGEALKKEATVEFLPVEEADLEEENEAKTDESNIEDEAEIPHETSTSLEEQETDNDETKQLTTTFLLSEADDGENGSESEKVEQIEAADGQESQEPPQEENDEDVEVDKNDETKGTTIETETIQEDEEKENSSSSSNALPECLLLMMCEPKLSMEVSKETWVCSTDFVRWLPERRPAAAVTNKKLVNAPQDPKKEVSCANSNNPPPPPMGPQPHPPPQELMSQQQEQQQAEIFLPPRSSCSLPAAAAVSMAAMIEQKLVNAGGYEPFVLTRCKSEPMRTAAAKLMPEACFWKNRKLEPHRSATFGVGAAGVGF</sequence>
<gene>
    <name evidence="3" type="primary">LOC113690714</name>
</gene>
<dbReference type="AlphaFoldDB" id="A0A6P6SFC0"/>
<feature type="region of interest" description="Disordered" evidence="1">
    <location>
        <begin position="710"/>
        <end position="757"/>
    </location>
</feature>
<protein>
    <submittedName>
        <fullName evidence="3">Uncharacterized protein</fullName>
    </submittedName>
</protein>
<dbReference type="OrthoDB" id="1934890at2759"/>
<evidence type="ECO:0000313" key="2">
    <source>
        <dbReference type="Proteomes" id="UP001652660"/>
    </source>
</evidence>
<dbReference type="PANTHER" id="PTHR33448:SF4">
    <property type="entry name" value="CHLOROPLAST PROTEIN HCF243"/>
    <property type="match status" value="1"/>
</dbReference>
<feature type="region of interest" description="Disordered" evidence="1">
    <location>
        <begin position="111"/>
        <end position="130"/>
    </location>
</feature>
<proteinExistence type="predicted"/>